<sequence>MVVSIQNLKIKTKFLVLGGIALTMSLVSIFGMLEIAKTTHLQKLERDHIEDAIYLEWKTSACFRSLNDHPGERDANTATYVTKESDIVGEMGMIQLVLEIKKAPIAVYDAVNSMEIILFKLLGFGETFEVLDKDLKDAENAEKILRQYVNNEITDRQLIKRFSAEVDKIKDNSARFSNTMQSIAGFIKRIMLFLTTVTAFAMLGSMFLVAKMITTPILKITDTAKQLSEGDLTKRTDIKTKDELGELSSSFDIMVANTKKVIEGILSKSGILNDSSGSLSSLSEHMTKSSADSSGKANSVAAAAEEMSANMNSVSAATEQASTNVTMVATAMEEMSATINEIAQNTEKASGITGKAVTQAQSTSDKVNELGQAANQIGKVTETITEISEQTNLLALNATIEAARAGEAGKGFAVVANEIKELAKQTAEATQEIKNRIEGIQGTTAGTVTEIEHISRVISEINEIVVTIATAVEEQSVTGKDIAENVAQASQGIQEATENVAQSSTVSGEIAGDISEVNQTAGEISNSSSQVNMSAQELMNLSAELKEMVSQFKV</sequence>
<dbReference type="Proteomes" id="UP000422108">
    <property type="component" value="Chromosome"/>
</dbReference>
<dbReference type="PANTHER" id="PTHR32089:SF112">
    <property type="entry name" value="LYSOZYME-LIKE PROTEIN-RELATED"/>
    <property type="match status" value="1"/>
</dbReference>
<dbReference type="GO" id="GO:0007165">
    <property type="term" value="P:signal transduction"/>
    <property type="evidence" value="ECO:0007669"/>
    <property type="project" value="UniProtKB-KW"/>
</dbReference>
<evidence type="ECO:0000256" key="1">
    <source>
        <dbReference type="ARBA" id="ARBA00004429"/>
    </source>
</evidence>
<evidence type="ECO:0000313" key="10">
    <source>
        <dbReference type="EMBL" id="BBO88143.1"/>
    </source>
</evidence>
<evidence type="ECO:0000256" key="5">
    <source>
        <dbReference type="PROSITE-ProRule" id="PRU00284"/>
    </source>
</evidence>
<comment type="subcellular location">
    <subcellularLocation>
        <location evidence="1">Cell inner membrane</location>
        <topology evidence="1">Multi-pass membrane protein</topology>
    </subcellularLocation>
</comment>
<keyword evidence="11" id="KW-1185">Reference proteome</keyword>
<evidence type="ECO:0000256" key="3">
    <source>
        <dbReference type="ARBA" id="ARBA00023224"/>
    </source>
</evidence>
<keyword evidence="2" id="KW-0997">Cell inner membrane</keyword>
<dbReference type="SUPFAM" id="SSF58104">
    <property type="entry name" value="Methyl-accepting chemotaxis protein (MCP) signaling domain"/>
    <property type="match status" value="1"/>
</dbReference>
<dbReference type="InterPro" id="IPR000727">
    <property type="entry name" value="T_SNARE_dom"/>
</dbReference>
<keyword evidence="3 5" id="KW-0807">Transducer</keyword>
<dbReference type="PROSITE" id="PS50111">
    <property type="entry name" value="CHEMOTAXIS_TRANSDUC_2"/>
    <property type="match status" value="1"/>
</dbReference>
<dbReference type="RefSeq" id="WP_155309495.1">
    <property type="nucleotide sequence ID" value="NZ_AP021879.1"/>
</dbReference>
<dbReference type="PRINTS" id="PR00260">
    <property type="entry name" value="CHEMTRNSDUCR"/>
</dbReference>
<dbReference type="SMART" id="SM00304">
    <property type="entry name" value="HAMP"/>
    <property type="match status" value="1"/>
</dbReference>
<feature type="domain" description="HAMP" evidence="9">
    <location>
        <begin position="211"/>
        <end position="263"/>
    </location>
</feature>
<keyword evidence="6" id="KW-0472">Membrane</keyword>
<dbReference type="Pfam" id="PF00015">
    <property type="entry name" value="MCPsignal"/>
    <property type="match status" value="1"/>
</dbReference>
<evidence type="ECO:0008006" key="12">
    <source>
        <dbReference type="Google" id="ProtNLM"/>
    </source>
</evidence>
<evidence type="ECO:0000259" key="7">
    <source>
        <dbReference type="PROSITE" id="PS50111"/>
    </source>
</evidence>
<dbReference type="EMBL" id="AP021879">
    <property type="protein sequence ID" value="BBO88143.1"/>
    <property type="molecule type" value="Genomic_DNA"/>
</dbReference>
<feature type="domain" description="Methyl-accepting transducer" evidence="7">
    <location>
        <begin position="296"/>
        <end position="518"/>
    </location>
</feature>
<evidence type="ECO:0000256" key="6">
    <source>
        <dbReference type="SAM" id="Phobius"/>
    </source>
</evidence>
<dbReference type="GO" id="GO:0005886">
    <property type="term" value="C:plasma membrane"/>
    <property type="evidence" value="ECO:0007669"/>
    <property type="project" value="UniProtKB-SubCell"/>
</dbReference>
<comment type="similarity">
    <text evidence="4">Belongs to the methyl-accepting chemotaxis (MCP) protein family.</text>
</comment>
<dbReference type="InterPro" id="IPR003660">
    <property type="entry name" value="HAMP_dom"/>
</dbReference>
<feature type="domain" description="T-SNARE coiled-coil homology" evidence="8">
    <location>
        <begin position="441"/>
        <end position="503"/>
    </location>
</feature>
<dbReference type="AlphaFoldDB" id="A0A5K8A687"/>
<protein>
    <recommendedName>
        <fullName evidence="12">Methyl-accepting chemotaxis protein</fullName>
    </recommendedName>
</protein>
<dbReference type="PANTHER" id="PTHR32089">
    <property type="entry name" value="METHYL-ACCEPTING CHEMOTAXIS PROTEIN MCPB"/>
    <property type="match status" value="1"/>
</dbReference>
<proteinExistence type="inferred from homology"/>
<organism evidence="10 11">
    <name type="scientific">Desulfosarcina ovata subsp. ovata</name>
    <dbReference type="NCBI Taxonomy" id="2752305"/>
    <lineage>
        <taxon>Bacteria</taxon>
        <taxon>Pseudomonadati</taxon>
        <taxon>Thermodesulfobacteriota</taxon>
        <taxon>Desulfobacteria</taxon>
        <taxon>Desulfobacterales</taxon>
        <taxon>Desulfosarcinaceae</taxon>
        <taxon>Desulfosarcina</taxon>
    </lineage>
</organism>
<evidence type="ECO:0000256" key="2">
    <source>
        <dbReference type="ARBA" id="ARBA00022519"/>
    </source>
</evidence>
<evidence type="ECO:0000256" key="4">
    <source>
        <dbReference type="ARBA" id="ARBA00029447"/>
    </source>
</evidence>
<feature type="transmembrane region" description="Helical" evidence="6">
    <location>
        <begin position="14"/>
        <end position="36"/>
    </location>
</feature>
<dbReference type="GO" id="GO:0006935">
    <property type="term" value="P:chemotaxis"/>
    <property type="evidence" value="ECO:0007669"/>
    <property type="project" value="InterPro"/>
</dbReference>
<evidence type="ECO:0000313" key="11">
    <source>
        <dbReference type="Proteomes" id="UP000422108"/>
    </source>
</evidence>
<dbReference type="CDD" id="cd06225">
    <property type="entry name" value="HAMP"/>
    <property type="match status" value="1"/>
</dbReference>
<gene>
    <name evidence="10" type="ORF">DSCOOX_13230</name>
</gene>
<evidence type="ECO:0000259" key="8">
    <source>
        <dbReference type="PROSITE" id="PS50192"/>
    </source>
</evidence>
<dbReference type="Gene3D" id="1.10.287.950">
    <property type="entry name" value="Methyl-accepting chemotaxis protein"/>
    <property type="match status" value="1"/>
</dbReference>
<dbReference type="PROSITE" id="PS50885">
    <property type="entry name" value="HAMP"/>
    <property type="match status" value="1"/>
</dbReference>
<dbReference type="GO" id="GO:0004888">
    <property type="term" value="F:transmembrane signaling receptor activity"/>
    <property type="evidence" value="ECO:0007669"/>
    <property type="project" value="InterPro"/>
</dbReference>
<keyword evidence="2" id="KW-1003">Cell membrane</keyword>
<dbReference type="SMART" id="SM00283">
    <property type="entry name" value="MA"/>
    <property type="match status" value="1"/>
</dbReference>
<dbReference type="Pfam" id="PF00672">
    <property type="entry name" value="HAMP"/>
    <property type="match status" value="1"/>
</dbReference>
<dbReference type="InterPro" id="IPR004090">
    <property type="entry name" value="Chemotax_Me-accpt_rcpt"/>
</dbReference>
<dbReference type="InterPro" id="IPR004089">
    <property type="entry name" value="MCPsignal_dom"/>
</dbReference>
<evidence type="ECO:0000259" key="9">
    <source>
        <dbReference type="PROSITE" id="PS50885"/>
    </source>
</evidence>
<keyword evidence="6" id="KW-0812">Transmembrane</keyword>
<dbReference type="PROSITE" id="PS50192">
    <property type="entry name" value="T_SNARE"/>
    <property type="match status" value="1"/>
</dbReference>
<reference evidence="10 11" key="1">
    <citation type="submission" date="2019-11" db="EMBL/GenBank/DDBJ databases">
        <title>Comparative genomics of hydrocarbon-degrading Desulfosarcina strains.</title>
        <authorList>
            <person name="Watanabe M."/>
            <person name="Kojima H."/>
            <person name="Fukui M."/>
        </authorList>
    </citation>
    <scope>NUCLEOTIDE SEQUENCE [LARGE SCALE GENOMIC DNA]</scope>
    <source>
        <strain evidence="11">oXyS1</strain>
    </source>
</reference>
<accession>A0A5K8A687</accession>
<keyword evidence="6" id="KW-1133">Transmembrane helix</keyword>
<dbReference type="Gene3D" id="1.10.8.500">
    <property type="entry name" value="HAMP domain in histidine kinase"/>
    <property type="match status" value="1"/>
</dbReference>
<name>A0A5K8A687_9BACT</name>
<feature type="transmembrane region" description="Helical" evidence="6">
    <location>
        <begin position="190"/>
        <end position="210"/>
    </location>
</feature>